<comment type="caution">
    <text evidence="3">The sequence shown here is derived from an EMBL/GenBank/DDBJ whole genome shotgun (WGS) entry which is preliminary data.</text>
</comment>
<dbReference type="InterPro" id="IPR000210">
    <property type="entry name" value="BTB/POZ_dom"/>
</dbReference>
<organism evidence="3 4">
    <name type="scientific">Astrephomene gubernaculifera</name>
    <dbReference type="NCBI Taxonomy" id="47775"/>
    <lineage>
        <taxon>Eukaryota</taxon>
        <taxon>Viridiplantae</taxon>
        <taxon>Chlorophyta</taxon>
        <taxon>core chlorophytes</taxon>
        <taxon>Chlorophyceae</taxon>
        <taxon>CS clade</taxon>
        <taxon>Chlamydomonadales</taxon>
        <taxon>Astrephomenaceae</taxon>
        <taxon>Astrephomene</taxon>
    </lineage>
</organism>
<protein>
    <recommendedName>
        <fullName evidence="2">BTB domain-containing protein</fullName>
    </recommendedName>
</protein>
<proteinExistence type="predicted"/>
<dbReference type="Gene3D" id="3.30.710.10">
    <property type="entry name" value="Potassium Channel Kv1.1, Chain A"/>
    <property type="match status" value="1"/>
</dbReference>
<evidence type="ECO:0000313" key="3">
    <source>
        <dbReference type="EMBL" id="GFR52866.1"/>
    </source>
</evidence>
<dbReference type="CDD" id="cd14733">
    <property type="entry name" value="BACK"/>
    <property type="match status" value="1"/>
</dbReference>
<dbReference type="Pfam" id="PF00651">
    <property type="entry name" value="BTB"/>
    <property type="match status" value="1"/>
</dbReference>
<dbReference type="SUPFAM" id="SSF54695">
    <property type="entry name" value="POZ domain"/>
    <property type="match status" value="1"/>
</dbReference>
<dbReference type="AlphaFoldDB" id="A0AAD3HTY8"/>
<accession>A0AAD3HTY8</accession>
<name>A0AAD3HTY8_9CHLO</name>
<evidence type="ECO:0000313" key="4">
    <source>
        <dbReference type="Proteomes" id="UP001054857"/>
    </source>
</evidence>
<evidence type="ECO:0000256" key="1">
    <source>
        <dbReference type="ARBA" id="ARBA00004906"/>
    </source>
</evidence>
<dbReference type="EMBL" id="BMAR01000074">
    <property type="protein sequence ID" value="GFR52866.1"/>
    <property type="molecule type" value="Genomic_DNA"/>
</dbReference>
<sequence length="396" mass="40490">MTSDGQVLWLHRVVLEMWSSLFHDLIAASEELDVGSSYSGAPPDVITITLTDTAADLMLLLSCLYPASHHPDRPQGYGLDAPNCLALLGLADKYHCPHIIHRCATFAVDHVLPRLVACASANEAAEYLQLSPKPGAAGAPPAAATAVVDWVVSCLEMAVRLEVGELTEAAATLLGRRFFDWDLQAEAHRELMCRVLRVLPPEQYVALLLAAIPQPAADSAGTSATSSRAASAAKTGSGAAFGAARGGAAAPGGAVGAAAAAGGGGPRIVPVVVAAAGPAAAVAQQAAPPLLAGPPPQLPHPQLEVMNPQVHHQQHHPEAPQLQALAAAAAAPQPFQEHVPQHQQQHHHHAAAAGGFWQPFAAAAAMNMNMAMNGGGVAAAAGQPEPFLGPGAAPGF</sequence>
<evidence type="ECO:0000259" key="2">
    <source>
        <dbReference type="Pfam" id="PF00651"/>
    </source>
</evidence>
<dbReference type="Proteomes" id="UP001054857">
    <property type="component" value="Unassembled WGS sequence"/>
</dbReference>
<feature type="domain" description="BTB" evidence="2">
    <location>
        <begin position="4"/>
        <end position="108"/>
    </location>
</feature>
<gene>
    <name evidence="3" type="ORF">Agub_g15494</name>
</gene>
<keyword evidence="4" id="KW-1185">Reference proteome</keyword>
<comment type="pathway">
    <text evidence="1">Protein modification; protein ubiquitination.</text>
</comment>
<reference evidence="3 4" key="1">
    <citation type="journal article" date="2021" name="Sci. Rep.">
        <title>Genome sequencing of the multicellular alga Astrephomene provides insights into convergent evolution of germ-soma differentiation.</title>
        <authorList>
            <person name="Yamashita S."/>
            <person name="Yamamoto K."/>
            <person name="Matsuzaki R."/>
            <person name="Suzuki S."/>
            <person name="Yamaguchi H."/>
            <person name="Hirooka S."/>
            <person name="Minakuchi Y."/>
            <person name="Miyagishima S."/>
            <person name="Kawachi M."/>
            <person name="Toyoda A."/>
            <person name="Nozaki H."/>
        </authorList>
    </citation>
    <scope>NUCLEOTIDE SEQUENCE [LARGE SCALE GENOMIC DNA]</scope>
    <source>
        <strain evidence="3 4">NIES-4017</strain>
    </source>
</reference>
<dbReference type="InterPro" id="IPR011333">
    <property type="entry name" value="SKP1/BTB/POZ_sf"/>
</dbReference>